<dbReference type="InterPro" id="IPR050624">
    <property type="entry name" value="HTH-type_Tx_Regulator"/>
</dbReference>
<gene>
    <name evidence="1" type="ORF">GP475_00125</name>
</gene>
<dbReference type="KEGG" id="cpoy:GP475_00125"/>
<name>A0A7H0SKY5_9CORY</name>
<reference evidence="1 2" key="1">
    <citation type="submission" date="2019-12" db="EMBL/GenBank/DDBJ databases">
        <title>Corynebacterium sp. nov., isolated from feces of the Anser Albifrons in China.</title>
        <authorList>
            <person name="Liu Q."/>
        </authorList>
    </citation>
    <scope>NUCLEOTIDE SEQUENCE [LARGE SCALE GENOMIC DNA]</scope>
    <source>
        <strain evidence="1 2">4H37-19</strain>
    </source>
</reference>
<dbReference type="PANTHER" id="PTHR43479:SF11">
    <property type="entry name" value="ACREF_ENVCD OPERON REPRESSOR-RELATED"/>
    <property type="match status" value="1"/>
</dbReference>
<dbReference type="InterPro" id="IPR009057">
    <property type="entry name" value="Homeodomain-like_sf"/>
</dbReference>
<evidence type="ECO:0000313" key="1">
    <source>
        <dbReference type="EMBL" id="QNQ89210.1"/>
    </source>
</evidence>
<accession>A0A7H0SKY5</accession>
<proteinExistence type="predicted"/>
<dbReference type="SUPFAM" id="SSF46689">
    <property type="entry name" value="Homeodomain-like"/>
    <property type="match status" value="1"/>
</dbReference>
<dbReference type="Gene3D" id="1.10.357.10">
    <property type="entry name" value="Tetracycline Repressor, domain 2"/>
    <property type="match status" value="1"/>
</dbReference>
<dbReference type="EMBL" id="CP046884">
    <property type="protein sequence ID" value="QNQ89210.1"/>
    <property type="molecule type" value="Genomic_DNA"/>
</dbReference>
<protein>
    <submittedName>
        <fullName evidence="1">TetR family transcriptional regulator</fullName>
    </submittedName>
</protein>
<dbReference type="AlphaFoldDB" id="A0A7H0SKY5"/>
<dbReference type="RefSeq" id="WP_187974665.1">
    <property type="nucleotide sequence ID" value="NZ_CP046884.1"/>
</dbReference>
<sequence length="192" mass="21950">MGRSDINYQELHKAFWRLLDQERQQPYKRISVQALTCEAGCNRGTFYYHFHDIEDFYDDILTQVFDDNLVSTVVEIISGEQSVEEGIPNINHFDQAVTKIGQLLNSSVSSHFRPRITKVITQNWQSKLGINPTVAEDASDIAVKQAISEFILGGILSMWAWRARQTPPPPLESLARPEFIGSIAELMRQLRK</sequence>
<dbReference type="Proteomes" id="UP000516320">
    <property type="component" value="Chromosome"/>
</dbReference>
<keyword evidence="2" id="KW-1185">Reference proteome</keyword>
<evidence type="ECO:0000313" key="2">
    <source>
        <dbReference type="Proteomes" id="UP000516320"/>
    </source>
</evidence>
<organism evidence="1 2">
    <name type="scientific">Corynebacterium poyangense</name>
    <dbReference type="NCBI Taxonomy" id="2684405"/>
    <lineage>
        <taxon>Bacteria</taxon>
        <taxon>Bacillati</taxon>
        <taxon>Actinomycetota</taxon>
        <taxon>Actinomycetes</taxon>
        <taxon>Mycobacteriales</taxon>
        <taxon>Corynebacteriaceae</taxon>
        <taxon>Corynebacterium</taxon>
    </lineage>
</organism>
<dbReference type="PANTHER" id="PTHR43479">
    <property type="entry name" value="ACREF/ENVCD OPERON REPRESSOR-RELATED"/>
    <property type="match status" value="1"/>
</dbReference>